<feature type="transmembrane region" description="Helical" evidence="2">
    <location>
        <begin position="243"/>
        <end position="266"/>
    </location>
</feature>
<feature type="transmembrane region" description="Helical" evidence="2">
    <location>
        <begin position="278"/>
        <end position="299"/>
    </location>
</feature>
<feature type="transmembrane region" description="Helical" evidence="2">
    <location>
        <begin position="331"/>
        <end position="351"/>
    </location>
</feature>
<gene>
    <name evidence="3" type="ORF">SAMN04488071_3625</name>
</gene>
<reference evidence="3 4" key="1">
    <citation type="submission" date="2016-10" db="EMBL/GenBank/DDBJ databases">
        <authorList>
            <person name="de Groot N.N."/>
        </authorList>
    </citation>
    <scope>NUCLEOTIDE SEQUENCE [LARGE SCALE GENOMIC DNA]</scope>
    <source>
        <strain evidence="3 4">CGMCC 1.9109</strain>
    </source>
</reference>
<evidence type="ECO:0000313" key="3">
    <source>
        <dbReference type="EMBL" id="SDE71086.1"/>
    </source>
</evidence>
<evidence type="ECO:0000313" key="4">
    <source>
        <dbReference type="Proteomes" id="UP000183685"/>
    </source>
</evidence>
<accession>A0A1G7F5R1</accession>
<evidence type="ECO:0000256" key="2">
    <source>
        <dbReference type="SAM" id="Phobius"/>
    </source>
</evidence>
<dbReference type="Gene3D" id="1.20.1250.20">
    <property type="entry name" value="MFS general substrate transporter like domains"/>
    <property type="match status" value="2"/>
</dbReference>
<keyword evidence="2" id="KW-0812">Transmembrane</keyword>
<protein>
    <submittedName>
        <fullName evidence="3">Na+/melibiose symporter</fullName>
    </submittedName>
</protein>
<feature type="transmembrane region" description="Helical" evidence="2">
    <location>
        <begin position="306"/>
        <end position="325"/>
    </location>
</feature>
<name>A0A1G7F5R1_9PROT</name>
<dbReference type="PANTHER" id="PTHR11328:SF24">
    <property type="entry name" value="MAJOR FACILITATOR SUPERFAMILY (MFS) PROFILE DOMAIN-CONTAINING PROTEIN"/>
    <property type="match status" value="1"/>
</dbReference>
<keyword evidence="4" id="KW-1185">Reference proteome</keyword>
<feature type="transmembrane region" description="Helical" evidence="2">
    <location>
        <begin position="372"/>
        <end position="394"/>
    </location>
</feature>
<feature type="transmembrane region" description="Helical" evidence="2">
    <location>
        <begin position="109"/>
        <end position="131"/>
    </location>
</feature>
<sequence length="447" mass="48145">MLRTDNRSLPFFYASGSVGAGMFSAAPSVLLLYYLVAIVELPPFFASIVIFVPKVWDVITDPLMGIISDHTDSKYGRRHPYMMVGAILTGVLFFLLFSVPSTWSDVAKLTYVCVTYILCSTAYTAFIVPYVTLASEVSNSSRTTRACVAYRMWAALLGIAVASAGAPSLVGLFGGGYTGYSAMAAVLAVIMTSTMLVSVFKTYEFSRSLRPSVKKVESGQSSSIFRNLITQLQIIFSNQDFRWLAICYFVQMCGVASMSAALPFYITSVLIQPEGYVGYAFLAILGGGIMAAPAILRLTSVVGLQALWIASNTVFVSSCLLFMIWSDDLSVLTGIACFLLMGVGFAGGQIVPFMRLAIFLQHRNFSTEDKTVAAFSGVWIALEKMALAMGPLIVGQILALTNVTAIAGEENNGTVVAFSVLPALLVATSSAILLTLKSRNELWSVRS</sequence>
<dbReference type="GO" id="GO:0005886">
    <property type="term" value="C:plasma membrane"/>
    <property type="evidence" value="ECO:0007669"/>
    <property type="project" value="TreeGrafter"/>
</dbReference>
<feature type="transmembrane region" description="Helical" evidence="2">
    <location>
        <begin position="41"/>
        <end position="59"/>
    </location>
</feature>
<feature type="transmembrane region" description="Helical" evidence="2">
    <location>
        <begin position="80"/>
        <end position="103"/>
    </location>
</feature>
<keyword evidence="2" id="KW-0472">Membrane</keyword>
<feature type="transmembrane region" description="Helical" evidence="2">
    <location>
        <begin position="12"/>
        <end position="35"/>
    </location>
</feature>
<dbReference type="PANTHER" id="PTHR11328">
    <property type="entry name" value="MAJOR FACILITATOR SUPERFAMILY DOMAIN-CONTAINING PROTEIN"/>
    <property type="match status" value="1"/>
</dbReference>
<dbReference type="GO" id="GO:0015293">
    <property type="term" value="F:symporter activity"/>
    <property type="evidence" value="ECO:0007669"/>
    <property type="project" value="InterPro"/>
</dbReference>
<dbReference type="Proteomes" id="UP000183685">
    <property type="component" value="Unassembled WGS sequence"/>
</dbReference>
<feature type="transmembrane region" description="Helical" evidence="2">
    <location>
        <begin position="180"/>
        <end position="200"/>
    </location>
</feature>
<dbReference type="GO" id="GO:0008643">
    <property type="term" value="P:carbohydrate transport"/>
    <property type="evidence" value="ECO:0007669"/>
    <property type="project" value="InterPro"/>
</dbReference>
<keyword evidence="2" id="KW-1133">Transmembrane helix</keyword>
<proteinExistence type="inferred from homology"/>
<dbReference type="SUPFAM" id="SSF103473">
    <property type="entry name" value="MFS general substrate transporter"/>
    <property type="match status" value="1"/>
</dbReference>
<evidence type="ECO:0000256" key="1">
    <source>
        <dbReference type="ARBA" id="ARBA00009617"/>
    </source>
</evidence>
<dbReference type="InterPro" id="IPR039672">
    <property type="entry name" value="MFS_2"/>
</dbReference>
<dbReference type="InterPro" id="IPR036259">
    <property type="entry name" value="MFS_trans_sf"/>
</dbReference>
<feature type="transmembrane region" description="Helical" evidence="2">
    <location>
        <begin position="414"/>
        <end position="436"/>
    </location>
</feature>
<dbReference type="STRING" id="637679.GCA_001550055_01596"/>
<dbReference type="Pfam" id="PF13347">
    <property type="entry name" value="MFS_2"/>
    <property type="match status" value="1"/>
</dbReference>
<comment type="similarity">
    <text evidence="1">Belongs to the sodium:galactoside symporter (TC 2.A.2) family.</text>
</comment>
<organism evidence="3 4">
    <name type="scientific">Kordiimonas lacus</name>
    <dbReference type="NCBI Taxonomy" id="637679"/>
    <lineage>
        <taxon>Bacteria</taxon>
        <taxon>Pseudomonadati</taxon>
        <taxon>Pseudomonadota</taxon>
        <taxon>Alphaproteobacteria</taxon>
        <taxon>Kordiimonadales</taxon>
        <taxon>Kordiimonadaceae</taxon>
        <taxon>Kordiimonas</taxon>
    </lineage>
</organism>
<dbReference type="AlphaFoldDB" id="A0A1G7F5R1"/>
<dbReference type="EMBL" id="FNAK01000009">
    <property type="protein sequence ID" value="SDE71086.1"/>
    <property type="molecule type" value="Genomic_DNA"/>
</dbReference>
<feature type="transmembrane region" description="Helical" evidence="2">
    <location>
        <begin position="152"/>
        <end position="174"/>
    </location>
</feature>